<feature type="signal peptide" evidence="1">
    <location>
        <begin position="1"/>
        <end position="20"/>
    </location>
</feature>
<feature type="chain" id="PRO_5030100260" evidence="1">
    <location>
        <begin position="21"/>
        <end position="774"/>
    </location>
</feature>
<dbReference type="InterPro" id="IPR009003">
    <property type="entry name" value="Peptidase_S1_PA"/>
</dbReference>
<evidence type="ECO:0000313" key="5">
    <source>
        <dbReference type="Proteomes" id="UP000294599"/>
    </source>
</evidence>
<dbReference type="InterPro" id="IPR001434">
    <property type="entry name" value="OmcB-like_DUF11"/>
</dbReference>
<keyword evidence="1" id="KW-0732">Signal</keyword>
<dbReference type="OrthoDB" id="5619888at2"/>
<dbReference type="EMBL" id="SMAF01000014">
    <property type="protein sequence ID" value="TCS97161.1"/>
    <property type="molecule type" value="Genomic_DNA"/>
</dbReference>
<dbReference type="PANTHER" id="PTHR36234">
    <property type="entry name" value="LYSYL ENDOPEPTIDASE"/>
    <property type="match status" value="1"/>
</dbReference>
<accession>A0A4S3KTR1</accession>
<dbReference type="Proteomes" id="UP000294599">
    <property type="component" value="Unassembled WGS sequence"/>
</dbReference>
<evidence type="ECO:0000259" key="2">
    <source>
        <dbReference type="Pfam" id="PF00089"/>
    </source>
</evidence>
<dbReference type="SUPFAM" id="SSF50494">
    <property type="entry name" value="Trypsin-like serine proteases"/>
    <property type="match status" value="1"/>
</dbReference>
<keyword evidence="5" id="KW-1185">Reference proteome</keyword>
<dbReference type="Pfam" id="PF00089">
    <property type="entry name" value="Trypsin"/>
    <property type="match status" value="1"/>
</dbReference>
<dbReference type="InterPro" id="IPR013783">
    <property type="entry name" value="Ig-like_fold"/>
</dbReference>
<dbReference type="InterPro" id="IPR001254">
    <property type="entry name" value="Trypsin_dom"/>
</dbReference>
<dbReference type="PANTHER" id="PTHR36234:SF5">
    <property type="entry name" value="LYSYL ENDOPEPTIDASE"/>
    <property type="match status" value="1"/>
</dbReference>
<dbReference type="RefSeq" id="WP_132577453.1">
    <property type="nucleotide sequence ID" value="NZ_JBHLWF010000084.1"/>
</dbReference>
<dbReference type="Pfam" id="PF01345">
    <property type="entry name" value="DUF11"/>
    <property type="match status" value="1"/>
</dbReference>
<organism evidence="4 5">
    <name type="scientific">Pseudofulvimonas gallinarii</name>
    <dbReference type="NCBI Taxonomy" id="634155"/>
    <lineage>
        <taxon>Bacteria</taxon>
        <taxon>Pseudomonadati</taxon>
        <taxon>Pseudomonadota</taxon>
        <taxon>Gammaproteobacteria</taxon>
        <taxon>Lysobacterales</taxon>
        <taxon>Rhodanobacteraceae</taxon>
        <taxon>Pseudofulvimonas</taxon>
    </lineage>
</organism>
<dbReference type="GO" id="GO:0004252">
    <property type="term" value="F:serine-type endopeptidase activity"/>
    <property type="evidence" value="ECO:0007669"/>
    <property type="project" value="InterPro"/>
</dbReference>
<sequence>MLFRTLLAAGLMSALPVSWADTPALPSAYLKSDLQVAQLTIPKSDVRRLVEEDSKAIGQPLRIGDVQRVDQALLNGGAARRGAWTEVDGRSVWALDIASEDAVSLDLHFSRFQLPEGAELYLSNADRSYVLGPIRGSDALADGQYYTALVPGERLRLEVVADSAQRDGINLHLAGVTYGYRGLFGLQDHPDTITSGACNIDVACPLGDTWGDQIDGVGQYIFTRPNGNYVCTGTLVANTAGTPVPYFLTANHCVSTEEVAQTMRVYWNYQSATCRTPGSGASGSSLPRPATFSNGATLRMTYSSNDTSLVELNAPVPPSEDPFFVGWDRRNLATPGNPQVTGAVTIHHPAGHEKRISKDDDSLSVTSYLSDAASASGSHYRIGNWEHGTTEGGSSGSALFAPSGHLIGTLHGGYASCSSNTQDWYGRIYQSWNGGGSNATRLSNWLDPAGTAPEVFDGYRGTPLDDADIAVTLSATPDPVDIGEQLSIVSNVSNSGPGAASNVSVSVSLPDGLAFASATGTGWSCSPSGDFVNCAYANPLNNGAASAVTVLANVVATETGPVTVSVEASAANPDPNGSNNSDSVEVEITGEPPRPDAIFCSGFEDGEDGSCGAAVDPDIVDSGVVNHTVTSAVGITGFSINWFTGATCNCDTETGYDINPYSQAGNLLSFWFYPNDDTLDRAGMVVGGKYAALPSGTVIGPAATFDAVDGNSMSVYMADWRAGTHGYLGFRFRNPVTNQINYGYAELDTTSGGGFPMTIVRYWYNSAGNPITIP</sequence>
<feature type="domain" description="DUF11" evidence="3">
    <location>
        <begin position="468"/>
        <end position="586"/>
    </location>
</feature>
<gene>
    <name evidence="4" type="ORF">EDC25_11412</name>
</gene>
<evidence type="ECO:0000259" key="3">
    <source>
        <dbReference type="Pfam" id="PF01345"/>
    </source>
</evidence>
<comment type="caution">
    <text evidence="4">The sequence shown here is derived from an EMBL/GenBank/DDBJ whole genome shotgun (WGS) entry which is preliminary data.</text>
</comment>
<reference evidence="4 5" key="1">
    <citation type="submission" date="2019-03" db="EMBL/GenBank/DDBJ databases">
        <title>Genomic Encyclopedia of Type Strains, Phase IV (KMG-IV): sequencing the most valuable type-strain genomes for metagenomic binning, comparative biology and taxonomic classification.</title>
        <authorList>
            <person name="Goeker M."/>
        </authorList>
    </citation>
    <scope>NUCLEOTIDE SEQUENCE [LARGE SCALE GENOMIC DNA]</scope>
    <source>
        <strain evidence="4 5">DSM 21944</strain>
    </source>
</reference>
<evidence type="ECO:0000313" key="4">
    <source>
        <dbReference type="EMBL" id="TCS97161.1"/>
    </source>
</evidence>
<proteinExistence type="predicted"/>
<protein>
    <submittedName>
        <fullName evidence="4">Putative repeat protein (TIGR01451 family)</fullName>
    </submittedName>
</protein>
<dbReference type="Gene3D" id="2.40.10.10">
    <property type="entry name" value="Trypsin-like serine proteases"/>
    <property type="match status" value="2"/>
</dbReference>
<name>A0A4S3KTR1_9GAMM</name>
<evidence type="ECO:0000256" key="1">
    <source>
        <dbReference type="SAM" id="SignalP"/>
    </source>
</evidence>
<dbReference type="GO" id="GO:0006508">
    <property type="term" value="P:proteolysis"/>
    <property type="evidence" value="ECO:0007669"/>
    <property type="project" value="InterPro"/>
</dbReference>
<dbReference type="Gene3D" id="2.60.40.10">
    <property type="entry name" value="Immunoglobulins"/>
    <property type="match status" value="1"/>
</dbReference>
<dbReference type="AlphaFoldDB" id="A0A4S3KTR1"/>
<feature type="domain" description="Peptidase S1" evidence="2">
    <location>
        <begin position="227"/>
        <end position="428"/>
    </location>
</feature>
<dbReference type="InterPro" id="IPR043504">
    <property type="entry name" value="Peptidase_S1_PA_chymotrypsin"/>
</dbReference>